<keyword evidence="2" id="KW-1185">Reference proteome</keyword>
<gene>
    <name evidence="1" type="ORF">C8N45_101339</name>
</gene>
<proteinExistence type="predicted"/>
<accession>A0A2T6KQB8</accession>
<evidence type="ECO:0000313" key="1">
    <source>
        <dbReference type="EMBL" id="PUB18753.1"/>
    </source>
</evidence>
<dbReference type="GO" id="GO:0015035">
    <property type="term" value="F:protein-disulfide reductase activity"/>
    <property type="evidence" value="ECO:0007669"/>
    <property type="project" value="InterPro"/>
</dbReference>
<name>A0A2T6KQB8_9RHOB</name>
<evidence type="ECO:0000313" key="2">
    <source>
        <dbReference type="Proteomes" id="UP000244523"/>
    </source>
</evidence>
<dbReference type="RefSeq" id="WP_375342459.1">
    <property type="nucleotide sequence ID" value="NZ_QBUD01000001.1"/>
</dbReference>
<sequence length="119" mass="13048">MDATCALCSWGARMIQRLDRSGQIRIAPIQGQAGAALMRAHGLDPVDPESWLFITKGRVCRDADEMIALGQAVGGVGHVAVLLRLVPRPARCLTLRFSPGFCHEGRGHWRLWHVLNGLI</sequence>
<dbReference type="Pfam" id="PF04134">
    <property type="entry name" value="DCC1-like"/>
    <property type="match status" value="1"/>
</dbReference>
<dbReference type="EMBL" id="QBUD01000001">
    <property type="protein sequence ID" value="PUB18753.1"/>
    <property type="molecule type" value="Genomic_DNA"/>
</dbReference>
<reference evidence="1 2" key="1">
    <citation type="submission" date="2018-04" db="EMBL/GenBank/DDBJ databases">
        <title>Genomic Encyclopedia of Archaeal and Bacterial Type Strains, Phase II (KMG-II): from individual species to whole genera.</title>
        <authorList>
            <person name="Goeker M."/>
        </authorList>
    </citation>
    <scope>NUCLEOTIDE SEQUENCE [LARGE SCALE GENOMIC DNA]</scope>
    <source>
        <strain evidence="1 2">DSM 29955</strain>
    </source>
</reference>
<dbReference type="Proteomes" id="UP000244523">
    <property type="component" value="Unassembled WGS sequence"/>
</dbReference>
<dbReference type="AlphaFoldDB" id="A0A2T6KQB8"/>
<organism evidence="1 2">
    <name type="scientific">Yoonia sediminilitoris</name>
    <dbReference type="NCBI Taxonomy" id="1286148"/>
    <lineage>
        <taxon>Bacteria</taxon>
        <taxon>Pseudomonadati</taxon>
        <taxon>Pseudomonadota</taxon>
        <taxon>Alphaproteobacteria</taxon>
        <taxon>Rhodobacterales</taxon>
        <taxon>Paracoccaceae</taxon>
        <taxon>Yoonia</taxon>
    </lineage>
</organism>
<comment type="caution">
    <text evidence="1">The sequence shown here is derived from an EMBL/GenBank/DDBJ whole genome shotgun (WGS) entry which is preliminary data.</text>
</comment>
<dbReference type="InterPro" id="IPR007263">
    <property type="entry name" value="DCC1-like"/>
</dbReference>
<protein>
    <submittedName>
        <fullName evidence="1">Uncharacterized protein DUF393</fullName>
    </submittedName>
</protein>